<keyword evidence="6" id="KW-0966">Cell projection</keyword>
<dbReference type="Proteomes" id="UP000039324">
    <property type="component" value="Unassembled WGS sequence"/>
</dbReference>
<dbReference type="STRING" id="37360.A0A0G4IHC6"/>
<dbReference type="OrthoDB" id="166611at2759"/>
<keyword evidence="5" id="KW-0969">Cilium</keyword>
<dbReference type="OMA" id="ATEFHTQ"/>
<comment type="similarity">
    <text evidence="2">Belongs to the CFAP157 family.</text>
</comment>
<proteinExistence type="inferred from homology"/>
<reference evidence="9 10" key="1">
    <citation type="submission" date="2015-02" db="EMBL/GenBank/DDBJ databases">
        <authorList>
            <person name="Chooi Y.-H."/>
        </authorList>
    </citation>
    <scope>NUCLEOTIDE SEQUENCE [LARGE SCALE GENOMIC DNA]</scope>
    <source>
        <strain evidence="9">E3</strain>
    </source>
</reference>
<evidence type="ECO:0000313" key="10">
    <source>
        <dbReference type="Proteomes" id="UP000039324"/>
    </source>
</evidence>
<feature type="coiled-coil region" evidence="7">
    <location>
        <begin position="59"/>
        <end position="203"/>
    </location>
</feature>
<name>A0A0G4IHC6_PLABS</name>
<evidence type="ECO:0000256" key="2">
    <source>
        <dbReference type="ARBA" id="ARBA00010841"/>
    </source>
</evidence>
<dbReference type="InterPro" id="IPR038844">
    <property type="entry name" value="CFAP157"/>
</dbReference>
<feature type="coiled-coil region" evidence="7">
    <location>
        <begin position="252"/>
        <end position="353"/>
    </location>
</feature>
<organism evidence="9 10">
    <name type="scientific">Plasmodiophora brassicae</name>
    <name type="common">Clubroot disease agent</name>
    <dbReference type="NCBI Taxonomy" id="37360"/>
    <lineage>
        <taxon>Eukaryota</taxon>
        <taxon>Sar</taxon>
        <taxon>Rhizaria</taxon>
        <taxon>Endomyxa</taxon>
        <taxon>Phytomyxea</taxon>
        <taxon>Plasmodiophorida</taxon>
        <taxon>Plasmodiophoridae</taxon>
        <taxon>Plasmodiophora</taxon>
    </lineage>
</organism>
<dbReference type="EMBL" id="CDSF01000001">
    <property type="protein sequence ID" value="CEO94549.1"/>
    <property type="molecule type" value="Genomic_DNA"/>
</dbReference>
<keyword evidence="4 7" id="KW-0175">Coiled coil</keyword>
<dbReference type="GO" id="GO:0036064">
    <property type="term" value="C:ciliary basal body"/>
    <property type="evidence" value="ECO:0007669"/>
    <property type="project" value="TreeGrafter"/>
</dbReference>
<dbReference type="AlphaFoldDB" id="A0A0G4IHC6"/>
<feature type="region of interest" description="Disordered" evidence="8">
    <location>
        <begin position="434"/>
        <end position="461"/>
    </location>
</feature>
<protein>
    <recommendedName>
        <fullName evidence="3">Cilia- and flagella-associated protein 157</fullName>
    </recommendedName>
</protein>
<keyword evidence="10" id="KW-1185">Reference proteome</keyword>
<evidence type="ECO:0000256" key="5">
    <source>
        <dbReference type="ARBA" id="ARBA00023069"/>
    </source>
</evidence>
<gene>
    <name evidence="9" type="ORF">PBRA_000334</name>
</gene>
<evidence type="ECO:0000256" key="4">
    <source>
        <dbReference type="ARBA" id="ARBA00023054"/>
    </source>
</evidence>
<evidence type="ECO:0000256" key="8">
    <source>
        <dbReference type="SAM" id="MobiDB-lite"/>
    </source>
</evidence>
<comment type="subcellular location">
    <subcellularLocation>
        <location evidence="1">Cell projection</location>
        <location evidence="1">Cilium</location>
    </subcellularLocation>
</comment>
<accession>A0A0G4IHC6</accession>
<evidence type="ECO:0000313" key="9">
    <source>
        <dbReference type="EMBL" id="CEO94549.1"/>
    </source>
</evidence>
<evidence type="ECO:0000256" key="7">
    <source>
        <dbReference type="SAM" id="Coils"/>
    </source>
</evidence>
<evidence type="ECO:0000256" key="3">
    <source>
        <dbReference type="ARBA" id="ARBA00014087"/>
    </source>
</evidence>
<dbReference type="PANTHER" id="PTHR31954">
    <property type="entry name" value="CILIA- AND FLAGELLA-ASSOCIATED PROTEIN 157"/>
    <property type="match status" value="1"/>
</dbReference>
<evidence type="ECO:0000256" key="1">
    <source>
        <dbReference type="ARBA" id="ARBA00004138"/>
    </source>
</evidence>
<dbReference type="GO" id="GO:0008017">
    <property type="term" value="F:microtubule binding"/>
    <property type="evidence" value="ECO:0007669"/>
    <property type="project" value="TreeGrafter"/>
</dbReference>
<sequence length="461" mass="52726">LYQTRALYVRLSIRVPRSVNQSASVVATMATTDANAAPKSPEVQMMDALFREKWLADKVAAAAAENQQLKSRIEMVQNEAEQSRLKQGDLIWFYRKEAEQKEKVISSLTQTNLKLEATIREVKEKAEDEIKRMEAQNGQVKKELQEHLERLTRESKSLRDFSEQKRELEMQLAVLKSTLEAEQKEMAKKVNDLERRNVSEKERLKKEMLLKIKETKLSLLAMTEDQLHTTTKRAIMENEQMTIELQYQSKETERLLAKNSKLQTEIQRLRREVDIHKETEVKLAKRTNFFQKLIKKLNEKSKESDKTISDLQAQQAMTQRSGASKLFAENQVIRQLERQLETAMEEKRDSAAESGVLRAQLQMAKNNLAQFLELQDESVTFIWSEIERARAASRQGGGTSVADLPASERERLLSTIFERLRTLKDSFARDISLSLMDPVPPAGSSSSSSPRALGDSTPVGV</sequence>
<evidence type="ECO:0000256" key="6">
    <source>
        <dbReference type="ARBA" id="ARBA00023273"/>
    </source>
</evidence>
<dbReference type="PANTHER" id="PTHR31954:SF1">
    <property type="entry name" value="CILIA- AND FLAGELLA-ASSOCIATED PROTEIN 157"/>
    <property type="match status" value="1"/>
</dbReference>
<feature type="non-terminal residue" evidence="9">
    <location>
        <position position="1"/>
    </location>
</feature>